<dbReference type="Proteomes" id="UP000467700">
    <property type="component" value="Unassembled WGS sequence"/>
</dbReference>
<reference evidence="2 3" key="1">
    <citation type="submission" date="2020-01" db="EMBL/GenBank/DDBJ databases">
        <authorList>
            <person name="Gupta K D."/>
        </authorList>
    </citation>
    <scope>NUCLEOTIDE SEQUENCE [LARGE SCALE GENOMIC DNA]</scope>
</reference>
<organism evidence="2 3">
    <name type="scientific">Cyclocybe aegerita</name>
    <name type="common">Black poplar mushroom</name>
    <name type="synonym">Agrocybe aegerita</name>
    <dbReference type="NCBI Taxonomy" id="1973307"/>
    <lineage>
        <taxon>Eukaryota</taxon>
        <taxon>Fungi</taxon>
        <taxon>Dikarya</taxon>
        <taxon>Basidiomycota</taxon>
        <taxon>Agaricomycotina</taxon>
        <taxon>Agaricomycetes</taxon>
        <taxon>Agaricomycetidae</taxon>
        <taxon>Agaricales</taxon>
        <taxon>Agaricineae</taxon>
        <taxon>Bolbitiaceae</taxon>
        <taxon>Cyclocybe</taxon>
    </lineage>
</organism>
<dbReference type="AlphaFoldDB" id="A0A8S0W2T8"/>
<protein>
    <submittedName>
        <fullName evidence="2">Uncharacterized protein</fullName>
    </submittedName>
</protein>
<dbReference type="InterPro" id="IPR013945">
    <property type="entry name" value="Pkr1"/>
</dbReference>
<dbReference type="EMBL" id="CACVBS010000028">
    <property type="protein sequence ID" value="CAA7260154.1"/>
    <property type="molecule type" value="Genomic_DNA"/>
</dbReference>
<keyword evidence="1" id="KW-0472">Membrane</keyword>
<dbReference type="GO" id="GO:0070072">
    <property type="term" value="P:vacuolar proton-transporting V-type ATPase complex assembly"/>
    <property type="evidence" value="ECO:0007669"/>
    <property type="project" value="InterPro"/>
</dbReference>
<dbReference type="OrthoDB" id="9626941at2759"/>
<evidence type="ECO:0000256" key="1">
    <source>
        <dbReference type="SAM" id="Phobius"/>
    </source>
</evidence>
<sequence>MSTLPPDVTGRSNESFFANILTPGSIHVFALMAIELCLWASVKWFVSELKKVPVQVEAEQDEGKLKEE</sequence>
<name>A0A8S0W2T8_CYCAE</name>
<comment type="caution">
    <text evidence="2">The sequence shown here is derived from an EMBL/GenBank/DDBJ whole genome shotgun (WGS) entry which is preliminary data.</text>
</comment>
<keyword evidence="1" id="KW-1133">Transmembrane helix</keyword>
<feature type="transmembrane region" description="Helical" evidence="1">
    <location>
        <begin position="20"/>
        <end position="42"/>
    </location>
</feature>
<keyword evidence="3" id="KW-1185">Reference proteome</keyword>
<evidence type="ECO:0000313" key="2">
    <source>
        <dbReference type="EMBL" id="CAA7260154.1"/>
    </source>
</evidence>
<proteinExistence type="predicted"/>
<accession>A0A8S0W2T8</accession>
<evidence type="ECO:0000313" key="3">
    <source>
        <dbReference type="Proteomes" id="UP000467700"/>
    </source>
</evidence>
<gene>
    <name evidence="2" type="ORF">AAE3_LOCUS2152</name>
</gene>
<keyword evidence="1" id="KW-0812">Transmembrane</keyword>
<dbReference type="Pfam" id="PF08636">
    <property type="entry name" value="Pkr1"/>
    <property type="match status" value="1"/>
</dbReference>